<dbReference type="GO" id="GO:0015192">
    <property type="term" value="F:L-phenylalanine transmembrane transporter activity"/>
    <property type="evidence" value="ECO:0007669"/>
    <property type="project" value="TreeGrafter"/>
</dbReference>
<evidence type="ECO:0000256" key="3">
    <source>
        <dbReference type="ARBA" id="ARBA00022840"/>
    </source>
</evidence>
<dbReference type="PROSITE" id="PS50893">
    <property type="entry name" value="ABC_TRANSPORTER_2"/>
    <property type="match status" value="1"/>
</dbReference>
<dbReference type="GO" id="GO:0015808">
    <property type="term" value="P:L-alanine transport"/>
    <property type="evidence" value="ECO:0007669"/>
    <property type="project" value="TreeGrafter"/>
</dbReference>
<keyword evidence="2" id="KW-0547">Nucleotide-binding</keyword>
<evidence type="ECO:0000313" key="7">
    <source>
        <dbReference type="Proteomes" id="UP000521227"/>
    </source>
</evidence>
<dbReference type="GO" id="GO:1903806">
    <property type="term" value="P:L-isoleucine import across plasma membrane"/>
    <property type="evidence" value="ECO:0007669"/>
    <property type="project" value="TreeGrafter"/>
</dbReference>
<keyword evidence="3 6" id="KW-0067">ATP-binding</keyword>
<accession>A0A840N480</accession>
<keyword evidence="1" id="KW-0813">Transport</keyword>
<dbReference type="PANTHER" id="PTHR45772:SF7">
    <property type="entry name" value="AMINO ACID ABC TRANSPORTER ATP-BINDING PROTEIN"/>
    <property type="match status" value="1"/>
</dbReference>
<organism evidence="6 7">
    <name type="scientific">Afipia massiliensis</name>
    <dbReference type="NCBI Taxonomy" id="211460"/>
    <lineage>
        <taxon>Bacteria</taxon>
        <taxon>Pseudomonadati</taxon>
        <taxon>Pseudomonadota</taxon>
        <taxon>Alphaproteobacteria</taxon>
        <taxon>Hyphomicrobiales</taxon>
        <taxon>Nitrobacteraceae</taxon>
        <taxon>Afipia</taxon>
    </lineage>
</organism>
<dbReference type="InterPro" id="IPR003439">
    <property type="entry name" value="ABC_transporter-like_ATP-bd"/>
</dbReference>
<dbReference type="GO" id="GO:0005886">
    <property type="term" value="C:plasma membrane"/>
    <property type="evidence" value="ECO:0007669"/>
    <property type="project" value="TreeGrafter"/>
</dbReference>
<dbReference type="GO" id="GO:0042941">
    <property type="term" value="P:D-alanine transmembrane transport"/>
    <property type="evidence" value="ECO:0007669"/>
    <property type="project" value="TreeGrafter"/>
</dbReference>
<comment type="caution">
    <text evidence="6">The sequence shown here is derived from an EMBL/GenBank/DDBJ whole genome shotgun (WGS) entry which is preliminary data.</text>
</comment>
<dbReference type="EMBL" id="JACHIJ010000013">
    <property type="protein sequence ID" value="MBB5055229.1"/>
    <property type="molecule type" value="Genomic_DNA"/>
</dbReference>
<proteinExistence type="predicted"/>
<evidence type="ECO:0000256" key="1">
    <source>
        <dbReference type="ARBA" id="ARBA00022448"/>
    </source>
</evidence>
<dbReference type="GO" id="GO:0005524">
    <property type="term" value="F:ATP binding"/>
    <property type="evidence" value="ECO:0007669"/>
    <property type="project" value="UniProtKB-KW"/>
</dbReference>
<dbReference type="Proteomes" id="UP000521227">
    <property type="component" value="Unassembled WGS sequence"/>
</dbReference>
<dbReference type="SUPFAM" id="SSF52540">
    <property type="entry name" value="P-loop containing nucleoside triphosphate hydrolases"/>
    <property type="match status" value="1"/>
</dbReference>
<dbReference type="GO" id="GO:0016887">
    <property type="term" value="F:ATP hydrolysis activity"/>
    <property type="evidence" value="ECO:0007669"/>
    <property type="project" value="InterPro"/>
</dbReference>
<dbReference type="Pfam" id="PF00005">
    <property type="entry name" value="ABC_tran"/>
    <property type="match status" value="1"/>
</dbReference>
<dbReference type="RefSeq" id="WP_019196023.1">
    <property type="nucleotide sequence ID" value="NZ_JACHIJ010000013.1"/>
</dbReference>
<dbReference type="AlphaFoldDB" id="A0A840N480"/>
<dbReference type="GO" id="GO:0005304">
    <property type="term" value="F:L-valine transmembrane transporter activity"/>
    <property type="evidence" value="ECO:0007669"/>
    <property type="project" value="TreeGrafter"/>
</dbReference>
<dbReference type="InterPro" id="IPR051120">
    <property type="entry name" value="ABC_AA/LPS_Transport"/>
</dbReference>
<sequence length="248" mass="26532">MSAILDVRNLRKSFGAITAADDISVTINAGERVGLIGTNGAGKTTFVNMVTGYLRADGGSIVLRGADISGKSPREIARAGVCRSFQIPQLFLSLTTEENLIIALGISSGEALRPFAGTGSPVLVASLDDLLTRYRLQEFRHRVVSELPGGVRKLLDIAVSVTRGPSLLLLDEPTSGVAAEQKFDLMDIVVNALPKDVTVLFVEHDMDIVSRYSTRVLAFYDGRIISDGPSDVVLQDSRVKSFITGAPN</sequence>
<name>A0A840N480_9BRAD</name>
<dbReference type="CDD" id="cd03219">
    <property type="entry name" value="ABC_Mj1267_LivG_branched"/>
    <property type="match status" value="1"/>
</dbReference>
<evidence type="ECO:0000256" key="4">
    <source>
        <dbReference type="ARBA" id="ARBA00024722"/>
    </source>
</evidence>
<evidence type="ECO:0000259" key="5">
    <source>
        <dbReference type="PROSITE" id="PS50893"/>
    </source>
</evidence>
<gene>
    <name evidence="6" type="ORF">HNQ36_005240</name>
</gene>
<dbReference type="InterPro" id="IPR003593">
    <property type="entry name" value="AAA+_ATPase"/>
</dbReference>
<evidence type="ECO:0000313" key="6">
    <source>
        <dbReference type="EMBL" id="MBB5055229.1"/>
    </source>
</evidence>
<dbReference type="Gene3D" id="3.40.50.300">
    <property type="entry name" value="P-loop containing nucleotide triphosphate hydrolases"/>
    <property type="match status" value="1"/>
</dbReference>
<dbReference type="SMART" id="SM00382">
    <property type="entry name" value="AAA"/>
    <property type="match status" value="1"/>
</dbReference>
<protein>
    <submittedName>
        <fullName evidence="6">Branched-chain amino acid transport system ATP-binding protein</fullName>
    </submittedName>
</protein>
<dbReference type="GO" id="GO:0015188">
    <property type="term" value="F:L-isoleucine transmembrane transporter activity"/>
    <property type="evidence" value="ECO:0007669"/>
    <property type="project" value="TreeGrafter"/>
</dbReference>
<evidence type="ECO:0000256" key="2">
    <source>
        <dbReference type="ARBA" id="ARBA00022741"/>
    </source>
</evidence>
<feature type="domain" description="ABC transporter" evidence="5">
    <location>
        <begin position="5"/>
        <end position="246"/>
    </location>
</feature>
<dbReference type="InterPro" id="IPR027417">
    <property type="entry name" value="P-loop_NTPase"/>
</dbReference>
<comment type="function">
    <text evidence="4">Involved in beta-(1--&gt;2)glucan export. Transmembrane domains (TMD) form a pore in the inner membrane and the ATP-binding domain (NBD) is responsible for energy generation.</text>
</comment>
<reference evidence="6 7" key="1">
    <citation type="submission" date="2020-08" db="EMBL/GenBank/DDBJ databases">
        <title>Genomic Encyclopedia of Type Strains, Phase IV (KMG-IV): sequencing the most valuable type-strain genomes for metagenomic binning, comparative biology and taxonomic classification.</title>
        <authorList>
            <person name="Goeker M."/>
        </authorList>
    </citation>
    <scope>NUCLEOTIDE SEQUENCE [LARGE SCALE GENOMIC DNA]</scope>
    <source>
        <strain evidence="6 7">DSM 17498</strain>
    </source>
</reference>
<dbReference type="GO" id="GO:1903805">
    <property type="term" value="P:L-valine import across plasma membrane"/>
    <property type="evidence" value="ECO:0007669"/>
    <property type="project" value="TreeGrafter"/>
</dbReference>
<dbReference type="PANTHER" id="PTHR45772">
    <property type="entry name" value="CONSERVED COMPONENT OF ABC TRANSPORTER FOR NATURAL AMINO ACIDS-RELATED"/>
    <property type="match status" value="1"/>
</dbReference>